<proteinExistence type="predicted"/>
<accession>D7T1K5</accession>
<dbReference type="Proteomes" id="UP000009183">
    <property type="component" value="Chromosome 6"/>
</dbReference>
<keyword evidence="2" id="KW-1185">Reference proteome</keyword>
<evidence type="ECO:0000313" key="1">
    <source>
        <dbReference type="EMBL" id="CBI24385.3"/>
    </source>
</evidence>
<name>D7T1K5_VITVI</name>
<dbReference type="InParanoid" id="D7T1K5"/>
<sequence length="46" mass="5173">MPLDLMMPRACYDQLPDPYQLSPRANNPSITVNSRFITGPKLLISP</sequence>
<organism evidence="1 2">
    <name type="scientific">Vitis vinifera</name>
    <name type="common">Grape</name>
    <dbReference type="NCBI Taxonomy" id="29760"/>
    <lineage>
        <taxon>Eukaryota</taxon>
        <taxon>Viridiplantae</taxon>
        <taxon>Streptophyta</taxon>
        <taxon>Embryophyta</taxon>
        <taxon>Tracheophyta</taxon>
        <taxon>Spermatophyta</taxon>
        <taxon>Magnoliopsida</taxon>
        <taxon>eudicotyledons</taxon>
        <taxon>Gunneridae</taxon>
        <taxon>Pentapetalae</taxon>
        <taxon>rosids</taxon>
        <taxon>Vitales</taxon>
        <taxon>Vitaceae</taxon>
        <taxon>Viteae</taxon>
        <taxon>Vitis</taxon>
    </lineage>
</organism>
<protein>
    <submittedName>
        <fullName evidence="1">Uncharacterized protein</fullName>
    </submittedName>
</protein>
<dbReference type="EMBL" id="FN595504">
    <property type="protein sequence ID" value="CBI24385.3"/>
    <property type="molecule type" value="Genomic_DNA"/>
</dbReference>
<reference evidence="2" key="1">
    <citation type="journal article" date="2007" name="Nature">
        <title>The grapevine genome sequence suggests ancestral hexaploidization in major angiosperm phyla.</title>
        <authorList>
            <consortium name="The French-Italian Public Consortium for Grapevine Genome Characterization."/>
            <person name="Jaillon O."/>
            <person name="Aury J.-M."/>
            <person name="Noel B."/>
            <person name="Policriti A."/>
            <person name="Clepet C."/>
            <person name="Casagrande A."/>
            <person name="Choisne N."/>
            <person name="Aubourg S."/>
            <person name="Vitulo N."/>
            <person name="Jubin C."/>
            <person name="Vezzi A."/>
            <person name="Legeai F."/>
            <person name="Hugueney P."/>
            <person name="Dasilva C."/>
            <person name="Horner D."/>
            <person name="Mica E."/>
            <person name="Jublot D."/>
            <person name="Poulain J."/>
            <person name="Bruyere C."/>
            <person name="Billault A."/>
            <person name="Segurens B."/>
            <person name="Gouyvenoux M."/>
            <person name="Ugarte E."/>
            <person name="Cattonaro F."/>
            <person name="Anthouard V."/>
            <person name="Vico V."/>
            <person name="Del Fabbro C."/>
            <person name="Alaux M."/>
            <person name="Di Gaspero G."/>
            <person name="Dumas V."/>
            <person name="Felice N."/>
            <person name="Paillard S."/>
            <person name="Juman I."/>
            <person name="Moroldo M."/>
            <person name="Scalabrin S."/>
            <person name="Canaguier A."/>
            <person name="Le Clainche I."/>
            <person name="Malacrida G."/>
            <person name="Durand E."/>
            <person name="Pesole G."/>
            <person name="Laucou V."/>
            <person name="Chatelet P."/>
            <person name="Merdinoglu D."/>
            <person name="Delledonne M."/>
            <person name="Pezzotti M."/>
            <person name="Lecharny A."/>
            <person name="Scarpelli C."/>
            <person name="Artiguenave F."/>
            <person name="Pe M.E."/>
            <person name="Valle G."/>
            <person name="Morgante M."/>
            <person name="Caboche M."/>
            <person name="Adam-Blondon A.-F."/>
            <person name="Weissenbach J."/>
            <person name="Quetier F."/>
            <person name="Wincker P."/>
        </authorList>
    </citation>
    <scope>NUCLEOTIDE SEQUENCE [LARGE SCALE GENOMIC DNA]</scope>
    <source>
        <strain evidence="2">cv. Pinot noir / PN40024</strain>
    </source>
</reference>
<gene>
    <name evidence="1" type="ordered locus">VIT_06s0009g01170</name>
</gene>
<dbReference type="PaxDb" id="29760-VIT_06s0009g01170.t01"/>
<dbReference type="HOGENOM" id="CLU_3192422_0_0_1"/>
<dbReference type="AlphaFoldDB" id="D7T1K5"/>
<evidence type="ECO:0000313" key="2">
    <source>
        <dbReference type="Proteomes" id="UP000009183"/>
    </source>
</evidence>